<proteinExistence type="predicted"/>
<keyword evidence="3" id="KW-0862">Zinc</keyword>
<dbReference type="InterPro" id="IPR019787">
    <property type="entry name" value="Znf_PHD-finger"/>
</dbReference>
<dbReference type="SUPFAM" id="SSF63748">
    <property type="entry name" value="Tudor/PWWP/MBT"/>
    <property type="match status" value="1"/>
</dbReference>
<dbReference type="Gene3D" id="2.30.30.140">
    <property type="match status" value="1"/>
</dbReference>
<dbReference type="InterPro" id="IPR000313">
    <property type="entry name" value="PWWP_dom"/>
</dbReference>
<feature type="domain" description="PHD-type" evidence="5">
    <location>
        <begin position="119"/>
        <end position="169"/>
    </location>
</feature>
<evidence type="ECO:0000256" key="4">
    <source>
        <dbReference type="PROSITE-ProRule" id="PRU00146"/>
    </source>
</evidence>
<dbReference type="Pfam" id="PF00628">
    <property type="entry name" value="PHD"/>
    <property type="match status" value="1"/>
</dbReference>
<evidence type="ECO:0000259" key="5">
    <source>
        <dbReference type="PROSITE" id="PS50016"/>
    </source>
</evidence>
<dbReference type="InterPro" id="IPR011011">
    <property type="entry name" value="Znf_FYVE_PHD"/>
</dbReference>
<evidence type="ECO:0000256" key="1">
    <source>
        <dbReference type="ARBA" id="ARBA00022723"/>
    </source>
</evidence>
<feature type="non-terminal residue" evidence="7">
    <location>
        <position position="184"/>
    </location>
</feature>
<feature type="domain" description="PWWP" evidence="6">
    <location>
        <begin position="8"/>
        <end position="69"/>
    </location>
</feature>
<dbReference type="PROSITE" id="PS01359">
    <property type="entry name" value="ZF_PHD_1"/>
    <property type="match status" value="1"/>
</dbReference>
<dbReference type="Pfam" id="PF00855">
    <property type="entry name" value="PWWP"/>
    <property type="match status" value="1"/>
</dbReference>
<evidence type="ECO:0000259" key="6">
    <source>
        <dbReference type="PROSITE" id="PS50812"/>
    </source>
</evidence>
<sequence>MPPRGVNLQAPVWAKLANYPFWPARYANEAEAAKASSHRKSQEQVCVFFLGSNNLAWVPKDKVIPLDRASLTRDPSCKHKNKAFHRGLQMASEMLDKLPGGGGRRQRSQPVEAFSKADKGFCQACAKSCEEGTIIVCDGCTNEYHLQCCRPPISRPPKGDWFCHDCTSRPSKMPPAPPGTPMAG</sequence>
<dbReference type="SMART" id="SM00249">
    <property type="entry name" value="PHD"/>
    <property type="match status" value="1"/>
</dbReference>
<dbReference type="EMBL" id="JAFCMP010000031">
    <property type="protein sequence ID" value="KAG5190606.1"/>
    <property type="molecule type" value="Genomic_DNA"/>
</dbReference>
<dbReference type="Gene3D" id="3.30.40.10">
    <property type="entry name" value="Zinc/RING finger domain, C3HC4 (zinc finger)"/>
    <property type="match status" value="1"/>
</dbReference>
<gene>
    <name evidence="7" type="ORF">JKP88DRAFT_205337</name>
</gene>
<keyword evidence="1" id="KW-0479">Metal-binding</keyword>
<reference evidence="7" key="1">
    <citation type="submission" date="2021-02" db="EMBL/GenBank/DDBJ databases">
        <title>First Annotated Genome of the Yellow-green Alga Tribonema minus.</title>
        <authorList>
            <person name="Mahan K.M."/>
        </authorList>
    </citation>
    <scope>NUCLEOTIDE SEQUENCE</scope>
    <source>
        <strain evidence="7">UTEX B ZZ1240</strain>
    </source>
</reference>
<name>A0A835ZCQ9_9STRA</name>
<dbReference type="InterPro" id="IPR019786">
    <property type="entry name" value="Zinc_finger_PHD-type_CS"/>
</dbReference>
<evidence type="ECO:0000313" key="7">
    <source>
        <dbReference type="EMBL" id="KAG5190606.1"/>
    </source>
</evidence>
<evidence type="ECO:0000256" key="3">
    <source>
        <dbReference type="ARBA" id="ARBA00022833"/>
    </source>
</evidence>
<dbReference type="PANTHER" id="PTHR24102:SF28">
    <property type="entry name" value="PHD-TYPE DOMAIN-CONTAINING PROTEIN"/>
    <property type="match status" value="1"/>
</dbReference>
<comment type="caution">
    <text evidence="7">The sequence shown here is derived from an EMBL/GenBank/DDBJ whole genome shotgun (WGS) entry which is preliminary data.</text>
</comment>
<keyword evidence="8" id="KW-1185">Reference proteome</keyword>
<dbReference type="Proteomes" id="UP000664859">
    <property type="component" value="Unassembled WGS sequence"/>
</dbReference>
<dbReference type="InterPro" id="IPR013083">
    <property type="entry name" value="Znf_RING/FYVE/PHD"/>
</dbReference>
<dbReference type="CDD" id="cd05162">
    <property type="entry name" value="PWWP"/>
    <property type="match status" value="1"/>
</dbReference>
<dbReference type="SMART" id="SM00293">
    <property type="entry name" value="PWWP"/>
    <property type="match status" value="1"/>
</dbReference>
<dbReference type="OrthoDB" id="784962at2759"/>
<accession>A0A835ZCQ9</accession>
<evidence type="ECO:0000313" key="8">
    <source>
        <dbReference type="Proteomes" id="UP000664859"/>
    </source>
</evidence>
<dbReference type="AlphaFoldDB" id="A0A835ZCQ9"/>
<dbReference type="PANTHER" id="PTHR24102">
    <property type="entry name" value="PHD FINGER PROTEIN"/>
    <property type="match status" value="1"/>
</dbReference>
<dbReference type="PROSITE" id="PS50812">
    <property type="entry name" value="PWWP"/>
    <property type="match status" value="1"/>
</dbReference>
<dbReference type="InterPro" id="IPR001965">
    <property type="entry name" value="Znf_PHD"/>
</dbReference>
<dbReference type="PROSITE" id="PS50016">
    <property type="entry name" value="ZF_PHD_2"/>
    <property type="match status" value="1"/>
</dbReference>
<keyword evidence="2 4" id="KW-0863">Zinc-finger</keyword>
<organism evidence="7 8">
    <name type="scientific">Tribonema minus</name>
    <dbReference type="NCBI Taxonomy" id="303371"/>
    <lineage>
        <taxon>Eukaryota</taxon>
        <taxon>Sar</taxon>
        <taxon>Stramenopiles</taxon>
        <taxon>Ochrophyta</taxon>
        <taxon>PX clade</taxon>
        <taxon>Xanthophyceae</taxon>
        <taxon>Tribonematales</taxon>
        <taxon>Tribonemataceae</taxon>
        <taxon>Tribonema</taxon>
    </lineage>
</organism>
<dbReference type="GO" id="GO:0008270">
    <property type="term" value="F:zinc ion binding"/>
    <property type="evidence" value="ECO:0007669"/>
    <property type="project" value="UniProtKB-KW"/>
</dbReference>
<protein>
    <submittedName>
        <fullName evidence="7">Uncharacterized protein</fullName>
    </submittedName>
</protein>
<evidence type="ECO:0000256" key="2">
    <source>
        <dbReference type="ARBA" id="ARBA00022771"/>
    </source>
</evidence>
<dbReference type="SUPFAM" id="SSF57903">
    <property type="entry name" value="FYVE/PHD zinc finger"/>
    <property type="match status" value="1"/>
</dbReference>